<accession>A0A9P4Q534</accession>
<sequence length="172" mass="19412">MCPVHAASETGRASRLPGQDVAKDATAHTWESKEVVKGRSELDSSKRDHLPRGPRSEPMHNSRNVGFRRSRGRMIRGFFPCASAQWRWRSLKLIARLCPFLPAALYPSVPAQTAIQYSIVRGRAQYRWHHPPQWRVGLAVHTAQPGQRYSVPVYATVSRAADRDSTYCAVLH</sequence>
<evidence type="ECO:0000256" key="1">
    <source>
        <dbReference type="SAM" id="MobiDB-lite"/>
    </source>
</evidence>
<organism evidence="2 3">
    <name type="scientific">Polychaeton citri CBS 116435</name>
    <dbReference type="NCBI Taxonomy" id="1314669"/>
    <lineage>
        <taxon>Eukaryota</taxon>
        <taxon>Fungi</taxon>
        <taxon>Dikarya</taxon>
        <taxon>Ascomycota</taxon>
        <taxon>Pezizomycotina</taxon>
        <taxon>Dothideomycetes</taxon>
        <taxon>Dothideomycetidae</taxon>
        <taxon>Capnodiales</taxon>
        <taxon>Capnodiaceae</taxon>
        <taxon>Polychaeton</taxon>
    </lineage>
</organism>
<feature type="compositionally biased region" description="Basic and acidic residues" evidence="1">
    <location>
        <begin position="21"/>
        <end position="60"/>
    </location>
</feature>
<name>A0A9P4Q534_9PEZI</name>
<keyword evidence="3" id="KW-1185">Reference proteome</keyword>
<feature type="region of interest" description="Disordered" evidence="1">
    <location>
        <begin position="1"/>
        <end position="66"/>
    </location>
</feature>
<evidence type="ECO:0000313" key="3">
    <source>
        <dbReference type="Proteomes" id="UP000799441"/>
    </source>
</evidence>
<proteinExistence type="predicted"/>
<gene>
    <name evidence="2" type="ORF">K431DRAFT_86193</name>
</gene>
<dbReference type="Proteomes" id="UP000799441">
    <property type="component" value="Unassembled WGS sequence"/>
</dbReference>
<evidence type="ECO:0000313" key="2">
    <source>
        <dbReference type="EMBL" id="KAF2720738.1"/>
    </source>
</evidence>
<reference evidence="2" key="1">
    <citation type="journal article" date="2020" name="Stud. Mycol.">
        <title>101 Dothideomycetes genomes: a test case for predicting lifestyles and emergence of pathogens.</title>
        <authorList>
            <person name="Haridas S."/>
            <person name="Albert R."/>
            <person name="Binder M."/>
            <person name="Bloem J."/>
            <person name="Labutti K."/>
            <person name="Salamov A."/>
            <person name="Andreopoulos B."/>
            <person name="Baker S."/>
            <person name="Barry K."/>
            <person name="Bills G."/>
            <person name="Bluhm B."/>
            <person name="Cannon C."/>
            <person name="Castanera R."/>
            <person name="Culley D."/>
            <person name="Daum C."/>
            <person name="Ezra D."/>
            <person name="Gonzalez J."/>
            <person name="Henrissat B."/>
            <person name="Kuo A."/>
            <person name="Liang C."/>
            <person name="Lipzen A."/>
            <person name="Lutzoni F."/>
            <person name="Magnuson J."/>
            <person name="Mondo S."/>
            <person name="Nolan M."/>
            <person name="Ohm R."/>
            <person name="Pangilinan J."/>
            <person name="Park H.-J."/>
            <person name="Ramirez L."/>
            <person name="Alfaro M."/>
            <person name="Sun H."/>
            <person name="Tritt A."/>
            <person name="Yoshinaga Y."/>
            <person name="Zwiers L.-H."/>
            <person name="Turgeon B."/>
            <person name="Goodwin S."/>
            <person name="Spatafora J."/>
            <person name="Crous P."/>
            <person name="Grigoriev I."/>
        </authorList>
    </citation>
    <scope>NUCLEOTIDE SEQUENCE</scope>
    <source>
        <strain evidence="2">CBS 116435</strain>
    </source>
</reference>
<dbReference type="AlphaFoldDB" id="A0A9P4Q534"/>
<protein>
    <submittedName>
        <fullName evidence="2">Uncharacterized protein</fullName>
    </submittedName>
</protein>
<dbReference type="EMBL" id="MU003796">
    <property type="protein sequence ID" value="KAF2720738.1"/>
    <property type="molecule type" value="Genomic_DNA"/>
</dbReference>
<comment type="caution">
    <text evidence="2">The sequence shown here is derived from an EMBL/GenBank/DDBJ whole genome shotgun (WGS) entry which is preliminary data.</text>
</comment>